<sequence length="216" mass="24326">MSHCVSRKSKPIDESRAPVSLEASGDRDTDKKHRSKNRNKIPKELRNDLENALVNPTLVRNNIKLHWNEDKPSGDGNPLAGGLESEAGCTHLDPGADKYHQQSINVHCADCCSTQQTASRARCRKQRRRRNVPHRHPSASSLSESNNAVIKRKLRKRRKPKPQTGNSKPLIPRLCHTLNFAPGMVKISNQAPTRRPDTVDKCIQTKKYVKKNEAKP</sequence>
<evidence type="ECO:0000256" key="1">
    <source>
        <dbReference type="SAM" id="MobiDB-lite"/>
    </source>
</evidence>
<dbReference type="EMBL" id="FZQP02001715">
    <property type="protein sequence ID" value="VVC93618.1"/>
    <property type="molecule type" value="Genomic_DNA"/>
</dbReference>
<proteinExistence type="predicted"/>
<evidence type="ECO:0000313" key="2">
    <source>
        <dbReference type="EMBL" id="VVC93618.1"/>
    </source>
</evidence>
<dbReference type="AlphaFoldDB" id="A0A5E4Q926"/>
<gene>
    <name evidence="2" type="ORF">LSINAPIS_LOCUS5768</name>
</gene>
<accession>A0A5E4Q926</accession>
<keyword evidence="3" id="KW-1185">Reference proteome</keyword>
<evidence type="ECO:0000313" key="3">
    <source>
        <dbReference type="Proteomes" id="UP000324832"/>
    </source>
</evidence>
<feature type="compositionally biased region" description="Polar residues" evidence="1">
    <location>
        <begin position="138"/>
        <end position="148"/>
    </location>
</feature>
<feature type="region of interest" description="Disordered" evidence="1">
    <location>
        <begin position="119"/>
        <end position="173"/>
    </location>
</feature>
<feature type="region of interest" description="Disordered" evidence="1">
    <location>
        <begin position="1"/>
        <end position="42"/>
    </location>
</feature>
<protein>
    <submittedName>
        <fullName evidence="2">Uncharacterized protein</fullName>
    </submittedName>
</protein>
<dbReference type="Proteomes" id="UP000324832">
    <property type="component" value="Unassembled WGS sequence"/>
</dbReference>
<feature type="compositionally biased region" description="Basic residues" evidence="1">
    <location>
        <begin position="121"/>
        <end position="137"/>
    </location>
</feature>
<reference evidence="2 3" key="1">
    <citation type="submission" date="2017-07" db="EMBL/GenBank/DDBJ databases">
        <authorList>
            <person name="Talla V."/>
            <person name="Backstrom N."/>
        </authorList>
    </citation>
    <scope>NUCLEOTIDE SEQUENCE [LARGE SCALE GENOMIC DNA]</scope>
</reference>
<organism evidence="2 3">
    <name type="scientific">Leptidea sinapis</name>
    <dbReference type="NCBI Taxonomy" id="189913"/>
    <lineage>
        <taxon>Eukaryota</taxon>
        <taxon>Metazoa</taxon>
        <taxon>Ecdysozoa</taxon>
        <taxon>Arthropoda</taxon>
        <taxon>Hexapoda</taxon>
        <taxon>Insecta</taxon>
        <taxon>Pterygota</taxon>
        <taxon>Neoptera</taxon>
        <taxon>Endopterygota</taxon>
        <taxon>Lepidoptera</taxon>
        <taxon>Glossata</taxon>
        <taxon>Ditrysia</taxon>
        <taxon>Papilionoidea</taxon>
        <taxon>Pieridae</taxon>
        <taxon>Dismorphiinae</taxon>
        <taxon>Leptidea</taxon>
    </lineage>
</organism>
<name>A0A5E4Q926_9NEOP</name>
<feature type="compositionally biased region" description="Basic residues" evidence="1">
    <location>
        <begin position="150"/>
        <end position="161"/>
    </location>
</feature>